<evidence type="ECO:0000313" key="2">
    <source>
        <dbReference type="Proteomes" id="UP001283361"/>
    </source>
</evidence>
<keyword evidence="2" id="KW-1185">Reference proteome</keyword>
<name>A0AAE0YUI6_9GAST</name>
<gene>
    <name evidence="1" type="ORF">RRG08_038790</name>
</gene>
<dbReference type="EMBL" id="JAWDGP010005366">
    <property type="protein sequence ID" value="KAK3757434.1"/>
    <property type="molecule type" value="Genomic_DNA"/>
</dbReference>
<accession>A0AAE0YUI6</accession>
<reference evidence="1" key="1">
    <citation type="journal article" date="2023" name="G3 (Bethesda)">
        <title>A reference genome for the long-term kleptoplast-retaining sea slug Elysia crispata morphotype clarki.</title>
        <authorList>
            <person name="Eastman K.E."/>
            <person name="Pendleton A.L."/>
            <person name="Shaikh M.A."/>
            <person name="Suttiyut T."/>
            <person name="Ogas R."/>
            <person name="Tomko P."/>
            <person name="Gavelis G."/>
            <person name="Widhalm J.R."/>
            <person name="Wisecaver J.H."/>
        </authorList>
    </citation>
    <scope>NUCLEOTIDE SEQUENCE</scope>
    <source>
        <strain evidence="1">ECLA1</strain>
    </source>
</reference>
<evidence type="ECO:0000313" key="1">
    <source>
        <dbReference type="EMBL" id="KAK3757434.1"/>
    </source>
</evidence>
<comment type="caution">
    <text evidence="1">The sequence shown here is derived from an EMBL/GenBank/DDBJ whole genome shotgun (WGS) entry which is preliminary data.</text>
</comment>
<protein>
    <submittedName>
        <fullName evidence="1">Uncharacterized protein</fullName>
    </submittedName>
</protein>
<dbReference type="AlphaFoldDB" id="A0AAE0YUI6"/>
<dbReference type="Proteomes" id="UP001283361">
    <property type="component" value="Unassembled WGS sequence"/>
</dbReference>
<sequence length="112" mass="12962">MSWKEFGACKRKLEVGGVGLLEALCDLHTLLEIVHGLNGSARTESYGYVAKIWRQTRSDRSQAIETRSESVELQRRLQKAENQKKQTASFYTQSRFRIYSLYWTVTKTLTRA</sequence>
<organism evidence="1 2">
    <name type="scientific">Elysia crispata</name>
    <name type="common">lettuce slug</name>
    <dbReference type="NCBI Taxonomy" id="231223"/>
    <lineage>
        <taxon>Eukaryota</taxon>
        <taxon>Metazoa</taxon>
        <taxon>Spiralia</taxon>
        <taxon>Lophotrochozoa</taxon>
        <taxon>Mollusca</taxon>
        <taxon>Gastropoda</taxon>
        <taxon>Heterobranchia</taxon>
        <taxon>Euthyneura</taxon>
        <taxon>Panpulmonata</taxon>
        <taxon>Sacoglossa</taxon>
        <taxon>Placobranchoidea</taxon>
        <taxon>Plakobranchidae</taxon>
        <taxon>Elysia</taxon>
    </lineage>
</organism>
<proteinExistence type="predicted"/>